<evidence type="ECO:0000313" key="2">
    <source>
        <dbReference type="EMBL" id="WQD40241.1"/>
    </source>
</evidence>
<accession>A0ABZ0WCT0</accession>
<feature type="transmembrane region" description="Helical" evidence="1">
    <location>
        <begin position="105"/>
        <end position="125"/>
    </location>
</feature>
<dbReference type="InterPro" id="IPR008719">
    <property type="entry name" value="N2O_reductase_NosL"/>
</dbReference>
<name>A0ABZ0WCT0_9BACT</name>
<feature type="transmembrane region" description="Helical" evidence="1">
    <location>
        <begin position="199"/>
        <end position="218"/>
    </location>
</feature>
<dbReference type="Pfam" id="PF05573">
    <property type="entry name" value="NosL"/>
    <property type="match status" value="1"/>
</dbReference>
<reference evidence="2 3" key="1">
    <citation type="submission" date="2023-12" db="EMBL/GenBank/DDBJ databases">
        <title>Genome sequencing and assembly of bacterial species from a model synthetic community.</title>
        <authorList>
            <person name="Hogle S.L."/>
        </authorList>
    </citation>
    <scope>NUCLEOTIDE SEQUENCE [LARGE SCALE GENOMIC DNA]</scope>
    <source>
        <strain evidence="2 3">HAMBI_3031</strain>
    </source>
</reference>
<feature type="transmembrane region" description="Helical" evidence="1">
    <location>
        <begin position="12"/>
        <end position="33"/>
    </location>
</feature>
<sequence>MNQNHTISSLSKTLLVIASCCLIASLFVPIWSISLDAPQYPEGLGLQIWAGKLAGDVEIINGLNHYIGMKNLHNDDFVEFTLLPFIIVVYALLFLWAAVNGKRKLLYLALAAFIVFGIVAMVDFWKWEYDYGHNLDPNAAIKVPGMAYQPPLLGFKQLLNFGAYSIPDIGGWLFIAAGFLLIVSVYIEMRRGKRIRPGRLISVFAIISVLLSSCGNTGPVPVQYNKDACEFCKMSISESRFATEWITSKGRVYKYDDMACMLAHTKKHPDMKPGNYYTGNFLKDEELISTETAFFVRHESIKSPMGGGIAAFLLKEQAAEYAQQHHTKVLTWTGLKSILEAE</sequence>
<keyword evidence="1" id="KW-1133">Transmembrane helix</keyword>
<evidence type="ECO:0000313" key="3">
    <source>
        <dbReference type="Proteomes" id="UP001325680"/>
    </source>
</evidence>
<feature type="transmembrane region" description="Helical" evidence="1">
    <location>
        <begin position="77"/>
        <end position="98"/>
    </location>
</feature>
<dbReference type="PANTHER" id="PTHR41247:SF1">
    <property type="entry name" value="HTH-TYPE TRANSCRIPTIONAL REPRESSOR YCNK"/>
    <property type="match status" value="1"/>
</dbReference>
<dbReference type="PANTHER" id="PTHR41247">
    <property type="entry name" value="HTH-TYPE TRANSCRIPTIONAL REPRESSOR YCNK"/>
    <property type="match status" value="1"/>
</dbReference>
<dbReference type="SUPFAM" id="SSF160387">
    <property type="entry name" value="NosL/MerB-like"/>
    <property type="match status" value="1"/>
</dbReference>
<dbReference type="RefSeq" id="WP_114789623.1">
    <property type="nucleotide sequence ID" value="NZ_CP139960.1"/>
</dbReference>
<keyword evidence="1" id="KW-0812">Transmembrane</keyword>
<evidence type="ECO:0000256" key="1">
    <source>
        <dbReference type="SAM" id="Phobius"/>
    </source>
</evidence>
<keyword evidence="3" id="KW-1185">Reference proteome</keyword>
<dbReference type="Proteomes" id="UP001325680">
    <property type="component" value="Chromosome"/>
</dbReference>
<organism evidence="2 3">
    <name type="scientific">Niabella yanshanensis</name>
    <dbReference type="NCBI Taxonomy" id="577386"/>
    <lineage>
        <taxon>Bacteria</taxon>
        <taxon>Pseudomonadati</taxon>
        <taxon>Bacteroidota</taxon>
        <taxon>Chitinophagia</taxon>
        <taxon>Chitinophagales</taxon>
        <taxon>Chitinophagaceae</taxon>
        <taxon>Niabella</taxon>
    </lineage>
</organism>
<gene>
    <name evidence="2" type="ORF">U0035_08800</name>
</gene>
<protein>
    <submittedName>
        <fullName evidence="2">Nitrous oxide reductase accessory protein NosL</fullName>
    </submittedName>
</protein>
<dbReference type="EMBL" id="CP139960">
    <property type="protein sequence ID" value="WQD40241.1"/>
    <property type="molecule type" value="Genomic_DNA"/>
</dbReference>
<keyword evidence="1" id="KW-0472">Membrane</keyword>
<proteinExistence type="predicted"/>
<feature type="transmembrane region" description="Helical" evidence="1">
    <location>
        <begin position="169"/>
        <end position="187"/>
    </location>
</feature>